<dbReference type="InterPro" id="IPR011989">
    <property type="entry name" value="ARM-like"/>
</dbReference>
<organism evidence="2 3">
    <name type="scientific">Cyprinus carpio carpio</name>
    <dbReference type="NCBI Taxonomy" id="630221"/>
    <lineage>
        <taxon>Eukaryota</taxon>
        <taxon>Metazoa</taxon>
        <taxon>Chordata</taxon>
        <taxon>Craniata</taxon>
        <taxon>Vertebrata</taxon>
        <taxon>Euteleostomi</taxon>
        <taxon>Actinopterygii</taxon>
        <taxon>Neopterygii</taxon>
        <taxon>Teleostei</taxon>
        <taxon>Ostariophysi</taxon>
        <taxon>Cypriniformes</taxon>
        <taxon>Cyprinidae</taxon>
        <taxon>Cyprininae</taxon>
        <taxon>Cyprinus</taxon>
    </lineage>
</organism>
<proteinExistence type="predicted"/>
<accession>A0A8C1C3I0</accession>
<dbReference type="PANTHER" id="PTHR21356">
    <property type="entry name" value="ARMADILLO REPEAT CONTAINING 2"/>
    <property type="match status" value="1"/>
</dbReference>
<dbReference type="OMA" id="NNAKAER"/>
<dbReference type="PANTHER" id="PTHR21356:SF1">
    <property type="entry name" value="ARMADILLO REPEAT-CONTAINING PROTEIN 2"/>
    <property type="match status" value="1"/>
</dbReference>
<name>A0A8C1C3I0_CYPCA</name>
<keyword evidence="3" id="KW-1185">Reference proteome</keyword>
<protein>
    <submittedName>
        <fullName evidence="2">Armadillo repeat containing 2</fullName>
    </submittedName>
</protein>
<dbReference type="AlphaFoldDB" id="A0A8C1C3I0"/>
<dbReference type="InterPro" id="IPR000225">
    <property type="entry name" value="Armadillo"/>
</dbReference>
<feature type="region of interest" description="Disordered" evidence="1">
    <location>
        <begin position="38"/>
        <end position="130"/>
    </location>
</feature>
<dbReference type="Gene3D" id="1.25.10.10">
    <property type="entry name" value="Leucine-rich Repeat Variant"/>
    <property type="match status" value="2"/>
</dbReference>
<dbReference type="Ensembl" id="ENSCCRT00000045120.2">
    <property type="protein sequence ID" value="ENSCCRP00000041624.2"/>
    <property type="gene ID" value="ENSCCRG00000022181.2"/>
</dbReference>
<dbReference type="SMART" id="SM00185">
    <property type="entry name" value="ARM"/>
    <property type="match status" value="5"/>
</dbReference>
<reference evidence="2" key="1">
    <citation type="submission" date="2025-08" db="UniProtKB">
        <authorList>
            <consortium name="Ensembl"/>
        </authorList>
    </citation>
    <scope>IDENTIFICATION</scope>
</reference>
<evidence type="ECO:0000256" key="1">
    <source>
        <dbReference type="SAM" id="MobiDB-lite"/>
    </source>
</evidence>
<feature type="region of interest" description="Disordered" evidence="1">
    <location>
        <begin position="143"/>
        <end position="169"/>
    </location>
</feature>
<evidence type="ECO:0000313" key="3">
    <source>
        <dbReference type="Proteomes" id="UP001108240"/>
    </source>
</evidence>
<dbReference type="GO" id="GO:0048513">
    <property type="term" value="P:animal organ development"/>
    <property type="evidence" value="ECO:0007669"/>
    <property type="project" value="UniProtKB-ARBA"/>
</dbReference>
<dbReference type="GO" id="GO:0007288">
    <property type="term" value="P:sperm axoneme assembly"/>
    <property type="evidence" value="ECO:0007669"/>
    <property type="project" value="TreeGrafter"/>
</dbReference>
<dbReference type="Proteomes" id="UP001108240">
    <property type="component" value="Unplaced"/>
</dbReference>
<dbReference type="GeneTree" id="ENSGT00390000000663"/>
<reference evidence="2" key="2">
    <citation type="submission" date="2025-09" db="UniProtKB">
        <authorList>
            <consortium name="Ensembl"/>
        </authorList>
    </citation>
    <scope>IDENTIFICATION</scope>
</reference>
<dbReference type="SUPFAM" id="SSF48371">
    <property type="entry name" value="ARM repeat"/>
    <property type="match status" value="1"/>
</dbReference>
<sequence>MSLMELQDKSERVYMSTGLRRQTSAEIVSEARRSLRTLATQRPFTPQEKHRQLFGESSSRALDGRPPSAFSLHARHFEAPDSRPGSGTRLSPLEHKPGLSVSLDEDGGVDEATLPKPPAERGNARIGSGGSRAKLLRTASINRLPPMRPNSKNMSLEARTGADQPGDREKLHCSDVTEHTTNSSSETDLHILTKHRILQTASSARGSKPEVKLGHGDTGDDNMDESVFWKTKVLPVLQDFESFAPGDAVSDETVGELCNACNGLHDALAEKGMLGRQFKKRSAILRTLFRLIDVGSDQLNLTLAKLILALNVSGNNLLNICKLIFKISRNASNDALFLNGCILDSLLSLLHCEDVWSKGEAVLYCVGSLKLLSGNSALSRMLLSKGFIGVLLQLSKRLMHGPSSTSANITSHKSEGGGQRIIAGHILVQVTAALRNIADQSESRPSFLSSKAFSTLCLILENHRKDLDICINVARIFSKLSTYTECCHALAESPRCCSVFLDLLSKHSRKQDLVVRLLFTLGNLTAKSTEARERVYEEEGGIDVLLDLFQVYQETPSSPKQCRAPESEDVLVKLIRLLANLAIHPTVGTALAANTLCVQLLLEVLECRCVQESEELVINAVATINNLSFYQGESSVVHSQHTHISQLLLKLLLSSSMDAVLEATRVFGNLSQIKDVRHFIMQHKVEQYVVTLLDSKTPDVCFSACGVLINLSADPENRAMLRATGTVQKLIDCLRDFGPQDWHLAAVVCQTLWNCSLDGELQHTQELLEILRFYTDRGALHWPSDEGVRQVQEACWELLFLPVAERLRRRFYIEDIITNTGKTEREWQRCTSTKALISQKPTSLLQSYFFSHTCLNLQQLWFGQSP</sequence>
<dbReference type="InterPro" id="IPR016024">
    <property type="entry name" value="ARM-type_fold"/>
</dbReference>
<dbReference type="InterPro" id="IPR038905">
    <property type="entry name" value="ARMC2"/>
</dbReference>
<evidence type="ECO:0000313" key="2">
    <source>
        <dbReference type="Ensembl" id="ENSCCRP00000041624.2"/>
    </source>
</evidence>
<dbReference type="Pfam" id="PF05804">
    <property type="entry name" value="KAP"/>
    <property type="match status" value="1"/>
</dbReference>